<comment type="caution">
    <text evidence="2">The sequence shown here is derived from an EMBL/GenBank/DDBJ whole genome shotgun (WGS) entry which is preliminary data.</text>
</comment>
<organism evidence="2 3">
    <name type="scientific">Adhaeribacter terrigena</name>
    <dbReference type="NCBI Taxonomy" id="2793070"/>
    <lineage>
        <taxon>Bacteria</taxon>
        <taxon>Pseudomonadati</taxon>
        <taxon>Bacteroidota</taxon>
        <taxon>Cytophagia</taxon>
        <taxon>Cytophagales</taxon>
        <taxon>Hymenobacteraceae</taxon>
        <taxon>Adhaeribacter</taxon>
    </lineage>
</organism>
<dbReference type="Pfam" id="PF00085">
    <property type="entry name" value="Thioredoxin"/>
    <property type="match status" value="1"/>
</dbReference>
<sequence>MPDFVCNNQRVIVKFTGKECAKCEELAPAYLDLSEQEDYSGIRFLKLDAEDNPIASKEVSQHGTPFIAAYRNGDLIGQQLAASKADMIKMLNSLL</sequence>
<dbReference type="EMBL" id="JAEHFX010000005">
    <property type="protein sequence ID" value="MBK0403610.1"/>
    <property type="molecule type" value="Genomic_DNA"/>
</dbReference>
<evidence type="ECO:0000313" key="2">
    <source>
        <dbReference type="EMBL" id="MBK0403610.1"/>
    </source>
</evidence>
<name>A0ABS1C4Z4_9BACT</name>
<dbReference type="Gene3D" id="3.40.30.10">
    <property type="entry name" value="Glutaredoxin"/>
    <property type="match status" value="1"/>
</dbReference>
<evidence type="ECO:0000313" key="3">
    <source>
        <dbReference type="Proteomes" id="UP000644147"/>
    </source>
</evidence>
<proteinExistence type="predicted"/>
<dbReference type="SUPFAM" id="SSF52833">
    <property type="entry name" value="Thioredoxin-like"/>
    <property type="match status" value="1"/>
</dbReference>
<protein>
    <submittedName>
        <fullName evidence="2">Thioredoxin family protein</fullName>
    </submittedName>
</protein>
<dbReference type="CDD" id="cd02947">
    <property type="entry name" value="TRX_family"/>
    <property type="match status" value="1"/>
</dbReference>
<evidence type="ECO:0000259" key="1">
    <source>
        <dbReference type="Pfam" id="PF00085"/>
    </source>
</evidence>
<keyword evidence="3" id="KW-1185">Reference proteome</keyword>
<accession>A0ABS1C4Z4</accession>
<feature type="domain" description="Thioredoxin" evidence="1">
    <location>
        <begin position="6"/>
        <end position="89"/>
    </location>
</feature>
<dbReference type="Proteomes" id="UP000644147">
    <property type="component" value="Unassembled WGS sequence"/>
</dbReference>
<reference evidence="2 3" key="1">
    <citation type="submission" date="2020-12" db="EMBL/GenBank/DDBJ databases">
        <title>Bacterial novel species Adhaeribacter sp. BT258 isolated from soil.</title>
        <authorList>
            <person name="Jung H.-Y."/>
        </authorList>
    </citation>
    <scope>NUCLEOTIDE SEQUENCE [LARGE SCALE GENOMIC DNA]</scope>
    <source>
        <strain evidence="2 3">BT258</strain>
    </source>
</reference>
<gene>
    <name evidence="2" type="ORF">I5M27_11475</name>
</gene>
<dbReference type="InterPro" id="IPR036249">
    <property type="entry name" value="Thioredoxin-like_sf"/>
</dbReference>
<dbReference type="InterPro" id="IPR013766">
    <property type="entry name" value="Thioredoxin_domain"/>
</dbReference>